<protein>
    <submittedName>
        <fullName evidence="1">Uncharacterized protein</fullName>
    </submittedName>
</protein>
<keyword evidence="2" id="KW-1185">Reference proteome</keyword>
<dbReference type="Proteomes" id="UP001148629">
    <property type="component" value="Unassembled WGS sequence"/>
</dbReference>
<evidence type="ECO:0000313" key="2">
    <source>
        <dbReference type="Proteomes" id="UP001148629"/>
    </source>
</evidence>
<name>A0ACC1RUQ8_9HYPO</name>
<reference evidence="1" key="1">
    <citation type="submission" date="2022-08" db="EMBL/GenBank/DDBJ databases">
        <title>Genome Sequence of Fusarium decemcellulare.</title>
        <authorList>
            <person name="Buettner E."/>
        </authorList>
    </citation>
    <scope>NUCLEOTIDE SEQUENCE</scope>
    <source>
        <strain evidence="1">Babe19</strain>
    </source>
</reference>
<comment type="caution">
    <text evidence="1">The sequence shown here is derived from an EMBL/GenBank/DDBJ whole genome shotgun (WGS) entry which is preliminary data.</text>
</comment>
<gene>
    <name evidence="1" type="ORF">NM208_g11423</name>
</gene>
<evidence type="ECO:0000313" key="1">
    <source>
        <dbReference type="EMBL" id="KAJ3525938.1"/>
    </source>
</evidence>
<dbReference type="EMBL" id="JANRMS010001825">
    <property type="protein sequence ID" value="KAJ3525938.1"/>
    <property type="molecule type" value="Genomic_DNA"/>
</dbReference>
<sequence>MRSFALSSALFVASAVAQDVKCADGLYMVVARGTNEDKGAGVTGGIAENIADRIKGSIIEPLDYPATLMDPDYQESESDGVEAMTTVLTKYHSSCPDGKIAVLGYSQGGQITTDTFCGGSGDGFPTNKPLSTSLVQDSGDYPQPLPSHAAVTD</sequence>
<organism evidence="1 2">
    <name type="scientific">Fusarium decemcellulare</name>
    <dbReference type="NCBI Taxonomy" id="57161"/>
    <lineage>
        <taxon>Eukaryota</taxon>
        <taxon>Fungi</taxon>
        <taxon>Dikarya</taxon>
        <taxon>Ascomycota</taxon>
        <taxon>Pezizomycotina</taxon>
        <taxon>Sordariomycetes</taxon>
        <taxon>Hypocreomycetidae</taxon>
        <taxon>Hypocreales</taxon>
        <taxon>Nectriaceae</taxon>
        <taxon>Fusarium</taxon>
        <taxon>Fusarium decemcellulare species complex</taxon>
    </lineage>
</organism>
<accession>A0ACC1RUQ8</accession>
<proteinExistence type="predicted"/>